<dbReference type="Gene3D" id="3.40.30.10">
    <property type="entry name" value="Glutaredoxin"/>
    <property type="match status" value="1"/>
</dbReference>
<evidence type="ECO:0000259" key="1">
    <source>
        <dbReference type="Pfam" id="PF00578"/>
    </source>
</evidence>
<dbReference type="InterPro" id="IPR036249">
    <property type="entry name" value="Thioredoxin-like_sf"/>
</dbReference>
<evidence type="ECO:0000313" key="2">
    <source>
        <dbReference type="EMBL" id="SVC22014.1"/>
    </source>
</evidence>
<protein>
    <recommendedName>
        <fullName evidence="1">Alkyl hydroperoxide reductase subunit C/ Thiol specific antioxidant domain-containing protein</fullName>
    </recommendedName>
</protein>
<dbReference type="GO" id="GO:0016209">
    <property type="term" value="F:antioxidant activity"/>
    <property type="evidence" value="ECO:0007669"/>
    <property type="project" value="InterPro"/>
</dbReference>
<dbReference type="Pfam" id="PF00578">
    <property type="entry name" value="AhpC-TSA"/>
    <property type="match status" value="1"/>
</dbReference>
<dbReference type="GO" id="GO:0016491">
    <property type="term" value="F:oxidoreductase activity"/>
    <property type="evidence" value="ECO:0007669"/>
    <property type="project" value="InterPro"/>
</dbReference>
<dbReference type="EMBL" id="UINC01079731">
    <property type="protein sequence ID" value="SVC22014.1"/>
    <property type="molecule type" value="Genomic_DNA"/>
</dbReference>
<feature type="non-terminal residue" evidence="2">
    <location>
        <position position="129"/>
    </location>
</feature>
<sequence length="129" mass="14640">METTIWQTYPQDDVLLLGISNTNNPNIIGNFIEENNLTYPILFDPGSSGGVQGGQTYDIYYLPNDGSPYPRDFIVDQNGVIQYANNEIDTEWMVVILNELLSETEIEIEFPFQENWNMIGLPINVSNSD</sequence>
<organism evidence="2">
    <name type="scientific">marine metagenome</name>
    <dbReference type="NCBI Taxonomy" id="408172"/>
    <lineage>
        <taxon>unclassified sequences</taxon>
        <taxon>metagenomes</taxon>
        <taxon>ecological metagenomes</taxon>
    </lineage>
</organism>
<proteinExistence type="predicted"/>
<accession>A0A382KAP4</accession>
<dbReference type="AlphaFoldDB" id="A0A382KAP4"/>
<dbReference type="SUPFAM" id="SSF52833">
    <property type="entry name" value="Thioredoxin-like"/>
    <property type="match status" value="1"/>
</dbReference>
<feature type="domain" description="Alkyl hydroperoxide reductase subunit C/ Thiol specific antioxidant" evidence="1">
    <location>
        <begin position="8"/>
        <end position="83"/>
    </location>
</feature>
<name>A0A382KAP4_9ZZZZ</name>
<gene>
    <name evidence="2" type="ORF">METZ01_LOCUS274868</name>
</gene>
<reference evidence="2" key="1">
    <citation type="submission" date="2018-05" db="EMBL/GenBank/DDBJ databases">
        <authorList>
            <person name="Lanie J.A."/>
            <person name="Ng W.-L."/>
            <person name="Kazmierczak K.M."/>
            <person name="Andrzejewski T.M."/>
            <person name="Davidsen T.M."/>
            <person name="Wayne K.J."/>
            <person name="Tettelin H."/>
            <person name="Glass J.I."/>
            <person name="Rusch D."/>
            <person name="Podicherti R."/>
            <person name="Tsui H.-C.T."/>
            <person name="Winkler M.E."/>
        </authorList>
    </citation>
    <scope>NUCLEOTIDE SEQUENCE</scope>
</reference>
<dbReference type="InterPro" id="IPR000866">
    <property type="entry name" value="AhpC/TSA"/>
</dbReference>